<feature type="region of interest" description="Disordered" evidence="1">
    <location>
        <begin position="1"/>
        <end position="30"/>
    </location>
</feature>
<protein>
    <recommendedName>
        <fullName evidence="2">Retrotransposon Copia-like N-terminal domain-containing protein</fullName>
    </recommendedName>
</protein>
<reference evidence="3" key="2">
    <citation type="journal article" date="2024" name="Plant">
        <title>Genomic evolution and insights into agronomic trait innovations of Sesamum species.</title>
        <authorList>
            <person name="Miao H."/>
            <person name="Wang L."/>
            <person name="Qu L."/>
            <person name="Liu H."/>
            <person name="Sun Y."/>
            <person name="Le M."/>
            <person name="Wang Q."/>
            <person name="Wei S."/>
            <person name="Zheng Y."/>
            <person name="Lin W."/>
            <person name="Duan Y."/>
            <person name="Cao H."/>
            <person name="Xiong S."/>
            <person name="Wang X."/>
            <person name="Wei L."/>
            <person name="Li C."/>
            <person name="Ma Q."/>
            <person name="Ju M."/>
            <person name="Zhao R."/>
            <person name="Li G."/>
            <person name="Mu C."/>
            <person name="Tian Q."/>
            <person name="Mei H."/>
            <person name="Zhang T."/>
            <person name="Gao T."/>
            <person name="Zhang H."/>
        </authorList>
    </citation>
    <scope>NUCLEOTIDE SEQUENCE</scope>
    <source>
        <strain evidence="3">3651</strain>
    </source>
</reference>
<keyword evidence="4" id="KW-1185">Reference proteome</keyword>
<feature type="compositionally biased region" description="Polar residues" evidence="1">
    <location>
        <begin position="10"/>
        <end position="30"/>
    </location>
</feature>
<dbReference type="PANTHER" id="PTHR37610">
    <property type="entry name" value="CCHC-TYPE DOMAIN-CONTAINING PROTEIN"/>
    <property type="match status" value="1"/>
</dbReference>
<comment type="caution">
    <text evidence="3">The sequence shown here is derived from an EMBL/GenBank/DDBJ whole genome shotgun (WGS) entry which is preliminary data.</text>
</comment>
<dbReference type="Pfam" id="PF14244">
    <property type="entry name" value="Retrotran_gag_3"/>
    <property type="match status" value="1"/>
</dbReference>
<proteinExistence type="predicted"/>
<gene>
    <name evidence="3" type="ORF">Salat_2145300</name>
</gene>
<sequence length="141" mass="15902">MANDDKKKGTTSGNDSTIASPYTLRPSDNQGMIISPVQLRGGNCDEWARSMRNAFRAKKKFGFIDGIVGCKCNITAELMKKQENGRIYQFLIGLDDAVFGTVRSNILSMEHIPSLMRVYSMIVQEERPIVLHEPKMNEEMQ</sequence>
<dbReference type="PANTHER" id="PTHR37610:SF101">
    <property type="entry name" value="(RAPE) HYPOTHETICAL PROTEIN"/>
    <property type="match status" value="1"/>
</dbReference>
<dbReference type="InterPro" id="IPR029472">
    <property type="entry name" value="Copia-like_N"/>
</dbReference>
<evidence type="ECO:0000313" key="4">
    <source>
        <dbReference type="Proteomes" id="UP001293254"/>
    </source>
</evidence>
<feature type="domain" description="Retrotransposon Copia-like N-terminal" evidence="2">
    <location>
        <begin position="26"/>
        <end position="66"/>
    </location>
</feature>
<evidence type="ECO:0000313" key="3">
    <source>
        <dbReference type="EMBL" id="KAK4421946.1"/>
    </source>
</evidence>
<evidence type="ECO:0000259" key="2">
    <source>
        <dbReference type="Pfam" id="PF14244"/>
    </source>
</evidence>
<dbReference type="Proteomes" id="UP001293254">
    <property type="component" value="Unassembled WGS sequence"/>
</dbReference>
<name>A0AAE1Y1A3_9LAMI</name>
<dbReference type="EMBL" id="JACGWO010000008">
    <property type="protein sequence ID" value="KAK4421946.1"/>
    <property type="molecule type" value="Genomic_DNA"/>
</dbReference>
<dbReference type="AlphaFoldDB" id="A0AAE1Y1A3"/>
<organism evidence="3 4">
    <name type="scientific">Sesamum alatum</name>
    <dbReference type="NCBI Taxonomy" id="300844"/>
    <lineage>
        <taxon>Eukaryota</taxon>
        <taxon>Viridiplantae</taxon>
        <taxon>Streptophyta</taxon>
        <taxon>Embryophyta</taxon>
        <taxon>Tracheophyta</taxon>
        <taxon>Spermatophyta</taxon>
        <taxon>Magnoliopsida</taxon>
        <taxon>eudicotyledons</taxon>
        <taxon>Gunneridae</taxon>
        <taxon>Pentapetalae</taxon>
        <taxon>asterids</taxon>
        <taxon>lamiids</taxon>
        <taxon>Lamiales</taxon>
        <taxon>Pedaliaceae</taxon>
        <taxon>Sesamum</taxon>
    </lineage>
</organism>
<evidence type="ECO:0000256" key="1">
    <source>
        <dbReference type="SAM" id="MobiDB-lite"/>
    </source>
</evidence>
<accession>A0AAE1Y1A3</accession>
<reference evidence="3" key="1">
    <citation type="submission" date="2020-06" db="EMBL/GenBank/DDBJ databases">
        <authorList>
            <person name="Li T."/>
            <person name="Hu X."/>
            <person name="Zhang T."/>
            <person name="Song X."/>
            <person name="Zhang H."/>
            <person name="Dai N."/>
            <person name="Sheng W."/>
            <person name="Hou X."/>
            <person name="Wei L."/>
        </authorList>
    </citation>
    <scope>NUCLEOTIDE SEQUENCE</scope>
    <source>
        <strain evidence="3">3651</strain>
        <tissue evidence="3">Leaf</tissue>
    </source>
</reference>